<dbReference type="GO" id="GO:0005615">
    <property type="term" value="C:extracellular space"/>
    <property type="evidence" value="ECO:0007669"/>
    <property type="project" value="TreeGrafter"/>
</dbReference>
<dbReference type="PROSITE" id="PS51842">
    <property type="entry name" value="IF_ROD_2"/>
    <property type="match status" value="1"/>
</dbReference>
<feature type="non-terminal residue" evidence="7">
    <location>
        <position position="298"/>
    </location>
</feature>
<dbReference type="Gene3D" id="1.20.5.1160">
    <property type="entry name" value="Vasodilator-stimulated phosphoprotein"/>
    <property type="match status" value="1"/>
</dbReference>
<dbReference type="GO" id="GO:0045109">
    <property type="term" value="P:intermediate filament organization"/>
    <property type="evidence" value="ECO:0007669"/>
    <property type="project" value="TreeGrafter"/>
</dbReference>
<evidence type="ECO:0000256" key="5">
    <source>
        <dbReference type="SAM" id="Coils"/>
    </source>
</evidence>
<keyword evidence="2 5" id="KW-0175">Coiled coil</keyword>
<dbReference type="InterPro" id="IPR039008">
    <property type="entry name" value="IF_rod_dom"/>
</dbReference>
<protein>
    <submittedName>
        <fullName evidence="7">K2C6A protein</fullName>
    </submittedName>
</protein>
<dbReference type="SMART" id="SM01391">
    <property type="entry name" value="Filament"/>
    <property type="match status" value="1"/>
</dbReference>
<feature type="non-terminal residue" evidence="7">
    <location>
        <position position="1"/>
    </location>
</feature>
<comment type="similarity">
    <text evidence="3 4">Belongs to the intermediate filament family.</text>
</comment>
<evidence type="ECO:0000256" key="2">
    <source>
        <dbReference type="ARBA" id="ARBA00023054"/>
    </source>
</evidence>
<gene>
    <name evidence="7" type="primary">Krt6a_4</name>
    <name evidence="7" type="ORF">PSIHAE_R05126</name>
</gene>
<dbReference type="Gene3D" id="1.20.5.500">
    <property type="entry name" value="Single helix bin"/>
    <property type="match status" value="1"/>
</dbReference>
<dbReference type="AlphaFoldDB" id="A0A7K9CM45"/>
<feature type="coiled-coil region" evidence="5">
    <location>
        <begin position="197"/>
        <end position="277"/>
    </location>
</feature>
<dbReference type="FunFam" id="1.20.5.500:FF:000001">
    <property type="entry name" value="Type II keratin 23"/>
    <property type="match status" value="1"/>
</dbReference>
<dbReference type="FunFam" id="1.20.5.170:FF:000004">
    <property type="entry name" value="Keratin, type II cytoskeletal 5"/>
    <property type="match status" value="1"/>
</dbReference>
<accession>A0A7K9CM45</accession>
<name>A0A7K9CM45_9PICI</name>
<dbReference type="EMBL" id="VWZI01022865">
    <property type="protein sequence ID" value="NXG53257.1"/>
    <property type="molecule type" value="Genomic_DNA"/>
</dbReference>
<feature type="domain" description="IF rod" evidence="6">
    <location>
        <begin position="1"/>
        <end position="298"/>
    </location>
</feature>
<evidence type="ECO:0000313" key="8">
    <source>
        <dbReference type="Proteomes" id="UP000574528"/>
    </source>
</evidence>
<evidence type="ECO:0000259" key="6">
    <source>
        <dbReference type="PROSITE" id="PS51842"/>
    </source>
</evidence>
<evidence type="ECO:0000313" key="7">
    <source>
        <dbReference type="EMBL" id="NXG53257.1"/>
    </source>
</evidence>
<dbReference type="OrthoDB" id="2441647at2759"/>
<dbReference type="GO" id="GO:0031424">
    <property type="term" value="P:keratinization"/>
    <property type="evidence" value="ECO:0007669"/>
    <property type="project" value="TreeGrafter"/>
</dbReference>
<dbReference type="PRINTS" id="PR01276">
    <property type="entry name" value="TYPE2KERATIN"/>
</dbReference>
<dbReference type="FunFam" id="1.20.5.1160:FF:000001">
    <property type="entry name" value="Keratin type II"/>
    <property type="match status" value="1"/>
</dbReference>
<sequence>LHQVRFLEQQNKVLETKWNLLQQQGQTVTRKSLEPLFEAYINNLRRQLDSLTGERGRLDSELRNMQDMVEDFKNKYEDEINRRTGAENEFVVLKKDVDGAYMNKVELQAKADGLADEINFLRALYEAELSQMQQQVSDTSVVLSMDNNRNLDLNSIIAEVKAQYEDIANRSRAEAEAWYQNKYEELQVSAGRHGDDLRNTKMEISEINRVVQRLRNEIESVKKQCANLQAAIAEAEERGEMALKDAKSKLAELEDALQKAKADLARQLREYQELMNVKLALDIEIATYRKLLEGEESR</sequence>
<keyword evidence="1 4" id="KW-0403">Intermediate filament</keyword>
<dbReference type="PANTHER" id="PTHR45616:SF69">
    <property type="entry name" value="IF ROD DOMAIN-CONTAINING PROTEIN-RELATED"/>
    <property type="match status" value="1"/>
</dbReference>
<feature type="coiled-coil region" evidence="5">
    <location>
        <begin position="4"/>
        <end position="124"/>
    </location>
</feature>
<dbReference type="PANTHER" id="PTHR45616">
    <property type="entry name" value="GATA-TYPE DOMAIN-CONTAINING PROTEIN"/>
    <property type="match status" value="1"/>
</dbReference>
<evidence type="ECO:0000256" key="4">
    <source>
        <dbReference type="RuleBase" id="RU000685"/>
    </source>
</evidence>
<comment type="caution">
    <text evidence="7">The sequence shown here is derived from an EMBL/GenBank/DDBJ whole genome shotgun (WGS) entry which is preliminary data.</text>
</comment>
<dbReference type="GO" id="GO:0030280">
    <property type="term" value="F:structural constituent of skin epidermis"/>
    <property type="evidence" value="ECO:0007669"/>
    <property type="project" value="TreeGrafter"/>
</dbReference>
<dbReference type="InterPro" id="IPR003054">
    <property type="entry name" value="Keratin_II"/>
</dbReference>
<proteinExistence type="inferred from homology"/>
<dbReference type="Proteomes" id="UP000574528">
    <property type="component" value="Unassembled WGS sequence"/>
</dbReference>
<keyword evidence="8" id="KW-1185">Reference proteome</keyword>
<evidence type="ECO:0000256" key="3">
    <source>
        <dbReference type="ARBA" id="ARBA00061646"/>
    </source>
</evidence>
<dbReference type="GO" id="GO:0045095">
    <property type="term" value="C:keratin filament"/>
    <property type="evidence" value="ECO:0007669"/>
    <property type="project" value="InterPro"/>
</dbReference>
<reference evidence="7 8" key="1">
    <citation type="submission" date="2019-09" db="EMBL/GenBank/DDBJ databases">
        <title>Bird 10,000 Genomes (B10K) Project - Family phase.</title>
        <authorList>
            <person name="Zhang G."/>
        </authorList>
    </citation>
    <scope>NUCLEOTIDE SEQUENCE [LARGE SCALE GENOMIC DNA]</scope>
    <source>
        <strain evidence="7">B10K-DU-001-24</strain>
        <tissue evidence="7">Muscle</tissue>
    </source>
</reference>
<dbReference type="InterPro" id="IPR018039">
    <property type="entry name" value="IF_conserved"/>
</dbReference>
<dbReference type="Gene3D" id="1.20.5.170">
    <property type="match status" value="1"/>
</dbReference>
<dbReference type="Pfam" id="PF00038">
    <property type="entry name" value="Filament"/>
    <property type="match status" value="1"/>
</dbReference>
<dbReference type="SUPFAM" id="SSF64593">
    <property type="entry name" value="Intermediate filament protein, coiled coil region"/>
    <property type="match status" value="2"/>
</dbReference>
<organism evidence="7 8">
    <name type="scientific">Psilopogon haemacephalus</name>
    <name type="common">coppersmith barbet</name>
    <dbReference type="NCBI Taxonomy" id="2585815"/>
    <lineage>
        <taxon>Eukaryota</taxon>
        <taxon>Metazoa</taxon>
        <taxon>Chordata</taxon>
        <taxon>Craniata</taxon>
        <taxon>Vertebrata</taxon>
        <taxon>Euteleostomi</taxon>
        <taxon>Archelosauria</taxon>
        <taxon>Archosauria</taxon>
        <taxon>Dinosauria</taxon>
        <taxon>Saurischia</taxon>
        <taxon>Theropoda</taxon>
        <taxon>Coelurosauria</taxon>
        <taxon>Aves</taxon>
        <taxon>Neognathae</taxon>
        <taxon>Neoaves</taxon>
        <taxon>Telluraves</taxon>
        <taxon>Coraciimorphae</taxon>
        <taxon>Piciformes</taxon>
        <taxon>Megalaimidae</taxon>
        <taxon>Psilopogon</taxon>
    </lineage>
</organism>
<dbReference type="PROSITE" id="PS00226">
    <property type="entry name" value="IF_ROD_1"/>
    <property type="match status" value="1"/>
</dbReference>
<evidence type="ECO:0000256" key="1">
    <source>
        <dbReference type="ARBA" id="ARBA00022754"/>
    </source>
</evidence>